<keyword evidence="1" id="KW-0732">Signal</keyword>
<evidence type="ECO:0000259" key="2">
    <source>
        <dbReference type="Pfam" id="PF01471"/>
    </source>
</evidence>
<dbReference type="EMBL" id="OMOR01000001">
    <property type="protein sequence ID" value="SPH21896.1"/>
    <property type="molecule type" value="Genomic_DNA"/>
</dbReference>
<dbReference type="InterPro" id="IPR036366">
    <property type="entry name" value="PGBDSf"/>
</dbReference>
<evidence type="ECO:0000256" key="1">
    <source>
        <dbReference type="SAM" id="SignalP"/>
    </source>
</evidence>
<feature type="signal peptide" evidence="1">
    <location>
        <begin position="1"/>
        <end position="23"/>
    </location>
</feature>
<keyword evidence="4" id="KW-1185">Reference proteome</keyword>
<dbReference type="RefSeq" id="WP_245926034.1">
    <property type="nucleotide sequence ID" value="NZ_OMOR01000001.1"/>
</dbReference>
<reference evidence="3 4" key="1">
    <citation type="submission" date="2018-03" db="EMBL/GenBank/DDBJ databases">
        <authorList>
            <person name="Keele B.F."/>
        </authorList>
    </citation>
    <scope>NUCLEOTIDE SEQUENCE [LARGE SCALE GENOMIC DNA]</scope>
    <source>
        <strain evidence="3 4">CECT 8599</strain>
    </source>
</reference>
<feature type="chain" id="PRO_5015346864" description="Peptidoglycan binding-like domain-containing protein" evidence="1">
    <location>
        <begin position="24"/>
        <end position="173"/>
    </location>
</feature>
<dbReference type="Pfam" id="PF01471">
    <property type="entry name" value="PG_binding_1"/>
    <property type="match status" value="1"/>
</dbReference>
<dbReference type="Proteomes" id="UP000244880">
    <property type="component" value="Unassembled WGS sequence"/>
</dbReference>
<evidence type="ECO:0000313" key="3">
    <source>
        <dbReference type="EMBL" id="SPH21896.1"/>
    </source>
</evidence>
<protein>
    <recommendedName>
        <fullName evidence="2">Peptidoglycan binding-like domain-containing protein</fullName>
    </recommendedName>
</protein>
<organism evidence="3 4">
    <name type="scientific">Ascidiaceihabitans donghaensis</name>
    <dbReference type="NCBI Taxonomy" id="1510460"/>
    <lineage>
        <taxon>Bacteria</taxon>
        <taxon>Pseudomonadati</taxon>
        <taxon>Pseudomonadota</taxon>
        <taxon>Alphaproteobacteria</taxon>
        <taxon>Rhodobacterales</taxon>
        <taxon>Paracoccaceae</taxon>
        <taxon>Ascidiaceihabitans</taxon>
    </lineage>
</organism>
<gene>
    <name evidence="3" type="ORF">ASD8599_02647</name>
</gene>
<name>A0A2R8BFQ9_9RHOB</name>
<dbReference type="InterPro" id="IPR002477">
    <property type="entry name" value="Peptidoglycan-bd-like"/>
</dbReference>
<evidence type="ECO:0000313" key="4">
    <source>
        <dbReference type="Proteomes" id="UP000244880"/>
    </source>
</evidence>
<sequence length="173" mass="18824">MFPAPRFLIGMCLVLGACTPPGASTGGKLSKFQIVQTAPVDAAAGTCWGNRVSPAVIETVDREILVQPAQVSSDGRIQQPAIYRKESRQEIVQERREVWTQIVCVTAFTDDFVASLQRALAARGFYKGPASGLMDNRTRTAIRKLQSEDGFEEAVLTLATARKLGLIAVERTQ</sequence>
<proteinExistence type="predicted"/>
<dbReference type="PROSITE" id="PS51257">
    <property type="entry name" value="PROKAR_LIPOPROTEIN"/>
    <property type="match status" value="1"/>
</dbReference>
<accession>A0A2R8BFQ9</accession>
<dbReference type="AlphaFoldDB" id="A0A2R8BFQ9"/>
<dbReference type="Gene3D" id="1.10.101.10">
    <property type="entry name" value="PGBD-like superfamily/PGBD"/>
    <property type="match status" value="1"/>
</dbReference>
<dbReference type="InterPro" id="IPR036365">
    <property type="entry name" value="PGBD-like_sf"/>
</dbReference>
<dbReference type="SUPFAM" id="SSF47090">
    <property type="entry name" value="PGBD-like"/>
    <property type="match status" value="1"/>
</dbReference>
<feature type="domain" description="Peptidoglycan binding-like" evidence="2">
    <location>
        <begin position="110"/>
        <end position="152"/>
    </location>
</feature>